<evidence type="ECO:0000313" key="11">
    <source>
        <dbReference type="Proteomes" id="UP000544127"/>
    </source>
</evidence>
<keyword evidence="11" id="KW-1185">Reference proteome</keyword>
<evidence type="ECO:0000256" key="4">
    <source>
        <dbReference type="ARBA" id="ARBA00023054"/>
    </source>
</evidence>
<feature type="non-terminal residue" evidence="10">
    <location>
        <position position="1"/>
    </location>
</feature>
<dbReference type="GO" id="GO:0045109">
    <property type="term" value="P:intermediate filament organization"/>
    <property type="evidence" value="ECO:0007669"/>
    <property type="project" value="TreeGrafter"/>
</dbReference>
<evidence type="ECO:0000256" key="1">
    <source>
        <dbReference type="ARBA" id="ARBA00004496"/>
    </source>
</evidence>
<dbReference type="InterPro" id="IPR050405">
    <property type="entry name" value="Intermediate_filament"/>
</dbReference>
<keyword evidence="3 6" id="KW-0403">Intermediate filament</keyword>
<keyword evidence="2" id="KW-0963">Cytoplasm</keyword>
<comment type="subcellular location">
    <subcellularLocation>
        <location evidence="1">Cytoplasm</location>
    </subcellularLocation>
</comment>
<dbReference type="GO" id="GO:0005737">
    <property type="term" value="C:cytoplasm"/>
    <property type="evidence" value="ECO:0007669"/>
    <property type="project" value="UniProtKB-SubCell"/>
</dbReference>
<dbReference type="GO" id="GO:0005200">
    <property type="term" value="F:structural constituent of cytoskeleton"/>
    <property type="evidence" value="ECO:0007669"/>
    <property type="project" value="TreeGrafter"/>
</dbReference>
<evidence type="ECO:0000256" key="8">
    <source>
        <dbReference type="SAM" id="MobiDB-lite"/>
    </source>
</evidence>
<feature type="coiled-coil region" evidence="7">
    <location>
        <begin position="277"/>
        <end position="371"/>
    </location>
</feature>
<protein>
    <submittedName>
        <fullName evidence="10">VIME protein</fullName>
    </submittedName>
</protein>
<dbReference type="Pfam" id="PF04732">
    <property type="entry name" value="Filament_head"/>
    <property type="match status" value="1"/>
</dbReference>
<evidence type="ECO:0000256" key="3">
    <source>
        <dbReference type="ARBA" id="ARBA00022754"/>
    </source>
</evidence>
<dbReference type="PANTHER" id="PTHR45652">
    <property type="entry name" value="GLIAL FIBRILLARY ACIDIC PROTEIN"/>
    <property type="match status" value="1"/>
</dbReference>
<dbReference type="Gene3D" id="1.20.5.1160">
    <property type="entry name" value="Vasodilator-stimulated phosphoprotein"/>
    <property type="match status" value="2"/>
</dbReference>
<keyword evidence="4 7" id="KW-0175">Coiled coil</keyword>
<dbReference type="FunFam" id="1.20.5.170:FF:000002">
    <property type="entry name" value="Type I keratin KA11"/>
    <property type="match status" value="1"/>
</dbReference>
<comment type="caution">
    <text evidence="10">The sequence shown here is derived from an EMBL/GenBank/DDBJ whole genome shotgun (WGS) entry which is preliminary data.</text>
</comment>
<dbReference type="Pfam" id="PF00038">
    <property type="entry name" value="Filament"/>
    <property type="match status" value="1"/>
</dbReference>
<dbReference type="Gene3D" id="1.20.5.170">
    <property type="match status" value="1"/>
</dbReference>
<dbReference type="GO" id="GO:0005882">
    <property type="term" value="C:intermediate filament"/>
    <property type="evidence" value="ECO:0007669"/>
    <property type="project" value="UniProtKB-KW"/>
</dbReference>
<organism evidence="10 11">
    <name type="scientific">Upupa epops</name>
    <name type="common">Eurasian hoopoe</name>
    <dbReference type="NCBI Taxonomy" id="57439"/>
    <lineage>
        <taxon>Eukaryota</taxon>
        <taxon>Metazoa</taxon>
        <taxon>Chordata</taxon>
        <taxon>Craniata</taxon>
        <taxon>Vertebrata</taxon>
        <taxon>Euteleostomi</taxon>
        <taxon>Archelosauria</taxon>
        <taxon>Archosauria</taxon>
        <taxon>Dinosauria</taxon>
        <taxon>Saurischia</taxon>
        <taxon>Theropoda</taxon>
        <taxon>Coelurosauria</taxon>
        <taxon>Aves</taxon>
        <taxon>Neognathae</taxon>
        <taxon>Neoaves</taxon>
        <taxon>Telluraves</taxon>
        <taxon>Coraciimorphae</taxon>
        <taxon>Bucerotiformes</taxon>
        <taxon>Upupidae</taxon>
        <taxon>Upupa</taxon>
    </lineage>
</organism>
<dbReference type="OrthoDB" id="2441647at2759"/>
<reference evidence="10 11" key="1">
    <citation type="submission" date="2019-09" db="EMBL/GenBank/DDBJ databases">
        <title>Bird 10,000 Genomes (B10K) Project - Family phase.</title>
        <authorList>
            <person name="Zhang G."/>
        </authorList>
    </citation>
    <scope>NUCLEOTIDE SEQUENCE [LARGE SCALE GENOMIC DNA]</scope>
    <source>
        <strain evidence="10">B10K-DU-012-37</strain>
    </source>
</reference>
<dbReference type="SUPFAM" id="SSF64593">
    <property type="entry name" value="Intermediate filament protein, coiled coil region"/>
    <property type="match status" value="2"/>
</dbReference>
<dbReference type="InterPro" id="IPR018039">
    <property type="entry name" value="IF_conserved"/>
</dbReference>
<dbReference type="EMBL" id="VZRI01009086">
    <property type="protein sequence ID" value="NWU97025.1"/>
    <property type="molecule type" value="Genomic_DNA"/>
</dbReference>
<evidence type="ECO:0000256" key="6">
    <source>
        <dbReference type="RuleBase" id="RU000685"/>
    </source>
</evidence>
<sequence length="448" mass="51664">SSKNSSYRRMFGGGSRPSTGTRYITSSSRYSLGSSLRPSSARYVSASPGGMFATKTTSVRLRSSMPPMRLHDSVDFSLADAINTEFKANRTNEKVELQELNDRFANYIDKVRFLEQQNKILLAELEQLKGKGTSRLGDLYEEEMRELRRQVDQLTNDKARVEVERDNLADDIMRLRENFVRSLIILLSGQDVDNASLARLDLERKVESLQEEIAFLKKLHDEEIRELQAQLQEQHIQIDMDVSKPDLTAALRDVRQQYESVAAKNLQEAEEWYKSKFADLSEAANRNNDALRQAKQEANEYRRQIQSLTCEVDALKGSNESLERQMREMEENFAVEAANYQDTIGRLQDEIQNMKEEMARHLREYQDLLNVKMALDIEIATYRKLLEGEESRINMPIPTFASLNLRETNIESQPMVDTHSKRTLLIKTVETRDGQVINETSQHHDDLE</sequence>
<dbReference type="PROSITE" id="PS00226">
    <property type="entry name" value="IF_ROD_1"/>
    <property type="match status" value="1"/>
</dbReference>
<feature type="domain" description="IF rod" evidence="9">
    <location>
        <begin position="93"/>
        <end position="393"/>
    </location>
</feature>
<dbReference type="InterPro" id="IPR039008">
    <property type="entry name" value="IF_rod_dom"/>
</dbReference>
<feature type="coiled-coil region" evidence="7">
    <location>
        <begin position="83"/>
        <end position="237"/>
    </location>
</feature>
<dbReference type="FunFam" id="1.20.5.1160:FF:000001">
    <property type="entry name" value="Keratin type II"/>
    <property type="match status" value="1"/>
</dbReference>
<dbReference type="Gene3D" id="1.20.5.500">
    <property type="entry name" value="Single helix bin"/>
    <property type="match status" value="1"/>
</dbReference>
<dbReference type="Proteomes" id="UP000544127">
    <property type="component" value="Unassembled WGS sequence"/>
</dbReference>
<evidence type="ECO:0000256" key="2">
    <source>
        <dbReference type="ARBA" id="ARBA00022490"/>
    </source>
</evidence>
<comment type="similarity">
    <text evidence="5 6">Belongs to the intermediate filament family.</text>
</comment>
<dbReference type="SMART" id="SM01391">
    <property type="entry name" value="Filament"/>
    <property type="match status" value="1"/>
</dbReference>
<dbReference type="AlphaFoldDB" id="A0A7K6B3Z6"/>
<feature type="region of interest" description="Disordered" evidence="8">
    <location>
        <begin position="1"/>
        <end position="23"/>
    </location>
</feature>
<evidence type="ECO:0000259" key="9">
    <source>
        <dbReference type="PROSITE" id="PS51842"/>
    </source>
</evidence>
<evidence type="ECO:0000256" key="7">
    <source>
        <dbReference type="SAM" id="Coils"/>
    </source>
</evidence>
<feature type="non-terminal residue" evidence="10">
    <location>
        <position position="448"/>
    </location>
</feature>
<dbReference type="PROSITE" id="PS51842">
    <property type="entry name" value="IF_ROD_2"/>
    <property type="match status" value="1"/>
</dbReference>
<dbReference type="FunFam" id="1.20.5.500:FF:000001">
    <property type="entry name" value="Type II keratin 23"/>
    <property type="match status" value="1"/>
</dbReference>
<dbReference type="InterPro" id="IPR006821">
    <property type="entry name" value="Intermed_filament_DNA-bd"/>
</dbReference>
<dbReference type="PANTHER" id="PTHR45652:SF5">
    <property type="entry name" value="VIMENTIN"/>
    <property type="match status" value="1"/>
</dbReference>
<accession>A0A7K6B3Z6</accession>
<evidence type="ECO:0000313" key="10">
    <source>
        <dbReference type="EMBL" id="NWU97025.1"/>
    </source>
</evidence>
<gene>
    <name evidence="10" type="primary">Vim</name>
    <name evidence="10" type="ORF">UPUEPO_R00946</name>
</gene>
<dbReference type="GO" id="GO:0005886">
    <property type="term" value="C:plasma membrane"/>
    <property type="evidence" value="ECO:0007669"/>
    <property type="project" value="TreeGrafter"/>
</dbReference>
<proteinExistence type="inferred from homology"/>
<dbReference type="GO" id="GO:0030424">
    <property type="term" value="C:axon"/>
    <property type="evidence" value="ECO:0007669"/>
    <property type="project" value="TreeGrafter"/>
</dbReference>
<evidence type="ECO:0000256" key="5">
    <source>
        <dbReference type="ARBA" id="ARBA00061646"/>
    </source>
</evidence>
<name>A0A7K6B3Z6_UPUEP</name>